<evidence type="ECO:0000313" key="3">
    <source>
        <dbReference type="Proteomes" id="UP000772434"/>
    </source>
</evidence>
<reference evidence="2" key="1">
    <citation type="submission" date="2020-11" db="EMBL/GenBank/DDBJ databases">
        <authorList>
            <consortium name="DOE Joint Genome Institute"/>
            <person name="Ahrendt S."/>
            <person name="Riley R."/>
            <person name="Andreopoulos W."/>
            <person name="Labutti K."/>
            <person name="Pangilinan J."/>
            <person name="Ruiz-Duenas F.J."/>
            <person name="Barrasa J.M."/>
            <person name="Sanchez-Garcia M."/>
            <person name="Camarero S."/>
            <person name="Miyauchi S."/>
            <person name="Serrano A."/>
            <person name="Linde D."/>
            <person name="Babiker R."/>
            <person name="Drula E."/>
            <person name="Ayuso-Fernandez I."/>
            <person name="Pacheco R."/>
            <person name="Padilla G."/>
            <person name="Ferreira P."/>
            <person name="Barriuso J."/>
            <person name="Kellner H."/>
            <person name="Castanera R."/>
            <person name="Alfaro M."/>
            <person name="Ramirez L."/>
            <person name="Pisabarro A.G."/>
            <person name="Kuo A."/>
            <person name="Tritt A."/>
            <person name="Lipzen A."/>
            <person name="He G."/>
            <person name="Yan M."/>
            <person name="Ng V."/>
            <person name="Cullen D."/>
            <person name="Martin F."/>
            <person name="Rosso M.-N."/>
            <person name="Henrissat B."/>
            <person name="Hibbett D."/>
            <person name="Martinez A.T."/>
            <person name="Grigoriev I.V."/>
        </authorList>
    </citation>
    <scope>NUCLEOTIDE SEQUENCE</scope>
    <source>
        <strain evidence="2">AH 40177</strain>
    </source>
</reference>
<proteinExistence type="predicted"/>
<keyword evidence="1" id="KW-0732">Signal</keyword>
<evidence type="ECO:0000256" key="1">
    <source>
        <dbReference type="SAM" id="SignalP"/>
    </source>
</evidence>
<name>A0A9P5PG17_9AGAR</name>
<gene>
    <name evidence="2" type="ORF">BDP27DRAFT_1384656</name>
</gene>
<sequence>MLFSWAPHALYTKLPLLVLCLISLLLVSRTSSSSLFSLRISSLGSFSFGKTGKWTYSPRTNKTALVNSEDALIFAGFEGCASSREFYWHLASDKQGQWDRFPVVDSWKWDLENTGCDLRDLETHKEEMVRDLVEKGGWLILGDSITEGHFFSISCSLYPHVIATPDYLENPFFDRAWPQNIYLNPNSFLVQSLKFPPGFNITQTPLITFRRIDLLLSTEELAQFHKTRHSEEDGFVLFSEEAVWSLSPSYYLPEIFFSPLPQGNYAHLIASTAGHWTTTLFSGFANDTKDGIERYGEGIDGLIGFFGEATEMWANTVQEAIENDSEGVVLAGGRRARRQAIVRPYLTGHEDCHDYRQPWTNIEPFKWDWYNWGSIWKFNQVFETLLSGSRYADIHYVAIERPARLRPDAHATSDCLHIMAGAGVLEGWTNYIWHFVTREISGSKPFWLAIGGKGANEDSNK</sequence>
<dbReference type="Proteomes" id="UP000772434">
    <property type="component" value="Unassembled WGS sequence"/>
</dbReference>
<dbReference type="AlphaFoldDB" id="A0A9P5PG17"/>
<feature type="chain" id="PRO_5040499666" evidence="1">
    <location>
        <begin position="33"/>
        <end position="461"/>
    </location>
</feature>
<organism evidence="2 3">
    <name type="scientific">Rhodocollybia butyracea</name>
    <dbReference type="NCBI Taxonomy" id="206335"/>
    <lineage>
        <taxon>Eukaryota</taxon>
        <taxon>Fungi</taxon>
        <taxon>Dikarya</taxon>
        <taxon>Basidiomycota</taxon>
        <taxon>Agaricomycotina</taxon>
        <taxon>Agaricomycetes</taxon>
        <taxon>Agaricomycetidae</taxon>
        <taxon>Agaricales</taxon>
        <taxon>Marasmiineae</taxon>
        <taxon>Omphalotaceae</taxon>
        <taxon>Rhodocollybia</taxon>
    </lineage>
</organism>
<keyword evidence="3" id="KW-1185">Reference proteome</keyword>
<feature type="signal peptide" evidence="1">
    <location>
        <begin position="1"/>
        <end position="32"/>
    </location>
</feature>
<accession>A0A9P5PG17</accession>
<protein>
    <submittedName>
        <fullName evidence="2">Uncharacterized protein</fullName>
    </submittedName>
</protein>
<comment type="caution">
    <text evidence="2">The sequence shown here is derived from an EMBL/GenBank/DDBJ whole genome shotgun (WGS) entry which is preliminary data.</text>
</comment>
<dbReference type="EMBL" id="JADNRY010000111">
    <property type="protein sequence ID" value="KAF9064994.1"/>
    <property type="molecule type" value="Genomic_DNA"/>
</dbReference>
<dbReference type="OrthoDB" id="630188at2759"/>
<evidence type="ECO:0000313" key="2">
    <source>
        <dbReference type="EMBL" id="KAF9064994.1"/>
    </source>
</evidence>